<gene>
    <name evidence="1" type="ORF">HHI36_023463</name>
</gene>
<reference evidence="1 2" key="1">
    <citation type="journal article" date="2021" name="BMC Biol.">
        <title>Horizontally acquired antibacterial genes associated with adaptive radiation of ladybird beetles.</title>
        <authorList>
            <person name="Li H.S."/>
            <person name="Tang X.F."/>
            <person name="Huang Y.H."/>
            <person name="Xu Z.Y."/>
            <person name="Chen M.L."/>
            <person name="Du X.Y."/>
            <person name="Qiu B.Y."/>
            <person name="Chen P.T."/>
            <person name="Zhang W."/>
            <person name="Slipinski A."/>
            <person name="Escalona H.E."/>
            <person name="Waterhouse R.M."/>
            <person name="Zwick A."/>
            <person name="Pang H."/>
        </authorList>
    </citation>
    <scope>NUCLEOTIDE SEQUENCE [LARGE SCALE GENOMIC DNA]</scope>
    <source>
        <strain evidence="1">SYSU2018</strain>
    </source>
</reference>
<dbReference type="AlphaFoldDB" id="A0ABD2PHA3"/>
<proteinExistence type="predicted"/>
<accession>A0ABD2PHA3</accession>
<organism evidence="1 2">
    <name type="scientific">Cryptolaemus montrouzieri</name>
    <dbReference type="NCBI Taxonomy" id="559131"/>
    <lineage>
        <taxon>Eukaryota</taxon>
        <taxon>Metazoa</taxon>
        <taxon>Ecdysozoa</taxon>
        <taxon>Arthropoda</taxon>
        <taxon>Hexapoda</taxon>
        <taxon>Insecta</taxon>
        <taxon>Pterygota</taxon>
        <taxon>Neoptera</taxon>
        <taxon>Endopterygota</taxon>
        <taxon>Coleoptera</taxon>
        <taxon>Polyphaga</taxon>
        <taxon>Cucujiformia</taxon>
        <taxon>Coccinelloidea</taxon>
        <taxon>Coccinellidae</taxon>
        <taxon>Scymninae</taxon>
        <taxon>Scymnini</taxon>
        <taxon>Cryptolaemus</taxon>
    </lineage>
</organism>
<keyword evidence="2" id="KW-1185">Reference proteome</keyword>
<protein>
    <recommendedName>
        <fullName evidence="3">Myb-like domain-containing protein</fullName>
    </recommendedName>
</protein>
<comment type="caution">
    <text evidence="1">The sequence shown here is derived from an EMBL/GenBank/DDBJ whole genome shotgun (WGS) entry which is preliminary data.</text>
</comment>
<evidence type="ECO:0008006" key="3">
    <source>
        <dbReference type="Google" id="ProtNLM"/>
    </source>
</evidence>
<evidence type="ECO:0000313" key="1">
    <source>
        <dbReference type="EMBL" id="KAL3290095.1"/>
    </source>
</evidence>
<sequence>MQRKSLRPFSEYEDVFLLVNYVLSRGDFDVVEVCFEKTRSKQVLKKRYESCVRFCPFKIGNWSRYEDDLIKFWGDVSPFLNPWGKLAMRFRRRPKDIRERYKKINRQCKLHHGSLSERAKQIFQRGVRVRDVSFYILTNDIVPTTRIVKKLVDIRTAIDTSFSKSSRIRSICG</sequence>
<dbReference type="Proteomes" id="UP001516400">
    <property type="component" value="Unassembled WGS sequence"/>
</dbReference>
<evidence type="ECO:0000313" key="2">
    <source>
        <dbReference type="Proteomes" id="UP001516400"/>
    </source>
</evidence>
<name>A0ABD2PHA3_9CUCU</name>
<dbReference type="EMBL" id="JABFTP020000186">
    <property type="protein sequence ID" value="KAL3290095.1"/>
    <property type="molecule type" value="Genomic_DNA"/>
</dbReference>